<proteinExistence type="predicted"/>
<dbReference type="GO" id="GO:0000725">
    <property type="term" value="P:recombinational repair"/>
    <property type="evidence" value="ECO:0007669"/>
    <property type="project" value="TreeGrafter"/>
</dbReference>
<accession>A0A6M5UAC5</accession>
<evidence type="ECO:0000256" key="4">
    <source>
        <dbReference type="ARBA" id="ARBA00022840"/>
    </source>
</evidence>
<comment type="catalytic activity">
    <reaction evidence="8">
        <text>ATP + H2O = ADP + phosphate + H(+)</text>
        <dbReference type="Rhea" id="RHEA:13065"/>
        <dbReference type="ChEBI" id="CHEBI:15377"/>
        <dbReference type="ChEBI" id="CHEBI:15378"/>
        <dbReference type="ChEBI" id="CHEBI:30616"/>
        <dbReference type="ChEBI" id="CHEBI:43474"/>
        <dbReference type="ChEBI" id="CHEBI:456216"/>
        <dbReference type="EC" id="5.6.2.4"/>
    </reaction>
</comment>
<dbReference type="SUPFAM" id="SSF52540">
    <property type="entry name" value="P-loop containing nucleoside triphosphate hydrolases"/>
    <property type="match status" value="1"/>
</dbReference>
<gene>
    <name evidence="12" type="ORF">FIC82_003940</name>
</gene>
<evidence type="ECO:0000256" key="6">
    <source>
        <dbReference type="ARBA" id="ARBA00034617"/>
    </source>
</evidence>
<feature type="compositionally biased region" description="Low complexity" evidence="10">
    <location>
        <begin position="115"/>
        <end position="124"/>
    </location>
</feature>
<dbReference type="OrthoDB" id="9787585at2"/>
<evidence type="ECO:0000259" key="11">
    <source>
        <dbReference type="PROSITE" id="PS51198"/>
    </source>
</evidence>
<organism evidence="12 13">
    <name type="scientific">Cellulosimicrobium protaetiae</name>
    <dbReference type="NCBI Taxonomy" id="2587808"/>
    <lineage>
        <taxon>Bacteria</taxon>
        <taxon>Bacillati</taxon>
        <taxon>Actinomycetota</taxon>
        <taxon>Actinomycetes</taxon>
        <taxon>Micrococcales</taxon>
        <taxon>Promicromonosporaceae</taxon>
        <taxon>Cellulosimicrobium</taxon>
    </lineage>
</organism>
<dbReference type="InterPro" id="IPR000212">
    <property type="entry name" value="DNA_helicase_UvrD/REP"/>
</dbReference>
<evidence type="ECO:0000256" key="5">
    <source>
        <dbReference type="ARBA" id="ARBA00023235"/>
    </source>
</evidence>
<dbReference type="EC" id="5.6.2.4" evidence="7"/>
<evidence type="ECO:0000256" key="2">
    <source>
        <dbReference type="ARBA" id="ARBA00022801"/>
    </source>
</evidence>
<dbReference type="PANTHER" id="PTHR11070">
    <property type="entry name" value="UVRD / RECB / PCRA DNA HELICASE FAMILY MEMBER"/>
    <property type="match status" value="1"/>
</dbReference>
<dbReference type="Pfam" id="PF13245">
    <property type="entry name" value="AAA_19"/>
    <property type="match status" value="1"/>
</dbReference>
<keyword evidence="13" id="KW-1185">Reference proteome</keyword>
<dbReference type="Gene3D" id="3.40.50.300">
    <property type="entry name" value="P-loop containing nucleotide triphosphate hydrolases"/>
    <property type="match status" value="2"/>
</dbReference>
<feature type="binding site" evidence="9">
    <location>
        <begin position="283"/>
        <end position="290"/>
    </location>
    <ligand>
        <name>ATP</name>
        <dbReference type="ChEBI" id="CHEBI:30616"/>
    </ligand>
</feature>
<evidence type="ECO:0000313" key="13">
    <source>
        <dbReference type="Proteomes" id="UP000451354"/>
    </source>
</evidence>
<reference evidence="13" key="1">
    <citation type="journal article" date="2022" name="Int. J. Syst. Evol. Microbiol.">
        <title>Cellulosimicrobium protaetiae sp. nov., isolated from the gut of the larva of Protaetia brevitarsis seulensis.</title>
        <authorList>
            <person name="Le Han H."/>
            <person name="Nguyen T.T.H."/>
            <person name="Li Z."/>
            <person name="Shin N.R."/>
            <person name="Kim S.G."/>
        </authorList>
    </citation>
    <scope>NUCLEOTIDE SEQUENCE [LARGE SCALE GENOMIC DNA]</scope>
    <source>
        <strain evidence="13">BI34</strain>
    </source>
</reference>
<evidence type="ECO:0000256" key="8">
    <source>
        <dbReference type="ARBA" id="ARBA00048988"/>
    </source>
</evidence>
<dbReference type="GO" id="GO:0003677">
    <property type="term" value="F:DNA binding"/>
    <property type="evidence" value="ECO:0007669"/>
    <property type="project" value="InterPro"/>
</dbReference>
<keyword evidence="4 9" id="KW-0067">ATP-binding</keyword>
<dbReference type="InterPro" id="IPR027417">
    <property type="entry name" value="P-loop_NTPase"/>
</dbReference>
<dbReference type="GO" id="GO:0016787">
    <property type="term" value="F:hydrolase activity"/>
    <property type="evidence" value="ECO:0007669"/>
    <property type="project" value="UniProtKB-UniRule"/>
</dbReference>
<dbReference type="PROSITE" id="PS51198">
    <property type="entry name" value="UVRD_HELICASE_ATP_BIND"/>
    <property type="match status" value="1"/>
</dbReference>
<dbReference type="Pfam" id="PF13361">
    <property type="entry name" value="UvrD_C"/>
    <property type="match status" value="1"/>
</dbReference>
<comment type="catalytic activity">
    <reaction evidence="6">
        <text>Couples ATP hydrolysis with the unwinding of duplex DNA by translocating in the 3'-5' direction.</text>
        <dbReference type="EC" id="5.6.2.4"/>
    </reaction>
</comment>
<evidence type="ECO:0000256" key="7">
    <source>
        <dbReference type="ARBA" id="ARBA00034808"/>
    </source>
</evidence>
<evidence type="ECO:0000256" key="10">
    <source>
        <dbReference type="SAM" id="MobiDB-lite"/>
    </source>
</evidence>
<name>A0A6M5UAC5_9MICO</name>
<evidence type="ECO:0000256" key="9">
    <source>
        <dbReference type="PROSITE-ProRule" id="PRU00560"/>
    </source>
</evidence>
<dbReference type="InterPro" id="IPR014017">
    <property type="entry name" value="DNA_helicase_UvrD-like_C"/>
</dbReference>
<evidence type="ECO:0000256" key="1">
    <source>
        <dbReference type="ARBA" id="ARBA00022741"/>
    </source>
</evidence>
<dbReference type="KEGG" id="cprt:FIC82_003940"/>
<keyword evidence="2 9" id="KW-0378">Hydrolase</keyword>
<dbReference type="InterPro" id="IPR014016">
    <property type="entry name" value="UvrD-like_ATP-bd"/>
</dbReference>
<feature type="domain" description="UvrD-like helicase ATP-binding" evidence="11">
    <location>
        <begin position="262"/>
        <end position="564"/>
    </location>
</feature>
<dbReference type="AlphaFoldDB" id="A0A6M5UAC5"/>
<dbReference type="RefSeq" id="WP_154797646.1">
    <property type="nucleotide sequence ID" value="NZ_CP052757.1"/>
</dbReference>
<dbReference type="Proteomes" id="UP000451354">
    <property type="component" value="Chromosome"/>
</dbReference>
<keyword evidence="5" id="KW-0413">Isomerase</keyword>
<evidence type="ECO:0000313" key="12">
    <source>
        <dbReference type="EMBL" id="QJW35477.1"/>
    </source>
</evidence>
<feature type="region of interest" description="Disordered" evidence="10">
    <location>
        <begin position="115"/>
        <end position="136"/>
    </location>
</feature>
<keyword evidence="3 9" id="KW-0347">Helicase</keyword>
<dbReference type="GO" id="GO:0043138">
    <property type="term" value="F:3'-5' DNA helicase activity"/>
    <property type="evidence" value="ECO:0007669"/>
    <property type="project" value="UniProtKB-EC"/>
</dbReference>
<protein>
    <recommendedName>
        <fullName evidence="7">DNA 3'-5' helicase</fullName>
        <ecNumber evidence="7">5.6.2.4</ecNumber>
    </recommendedName>
</protein>
<sequence>MPQIILGPSFGKLDGAVRKAAYAFLEKLQESDATAGLHIEPINGSADPRVRTGRVNDFWRALLVKVQGQAAEAHYVYLGTYPHDEAIARAKTAVVRVNPRNGIAELVEAAAADTATEVAEPAAPRTGRTRPQPDDVDLTTYPLLQTQGVAVADLVDLGIDATIADAALTVETEDELLALAGRAPATWQGDALLDLATGAGLATVRDKLGLTVPAVEPDPESDDQLLDALKQPAAQMDFAFIEDDAALRAAIEDDNFGRWRVFLHPEQRDHAFKNRSGSFRLSGGAGTGKTVVLLHRARHLARKNPAARVVLTTYNRTLASSLEETLRLLDPTLPIAKNLGDPGVYVAGVDALSRRVIAKAEDVHVASAAWGETVASVLGPRSPYVLDLTPAARWEAALASAGADLAPELRSQAFLQAEYTTIVVPHRITTRDEYLRVRRPGRGVALSRVQRMAVWRVVEAYRASADAAGSTDWDEKAMVAATHLDAQAAAGVPRVADHVLVDEAQDLAPARLVFLRALVAQGPDDLFLAEDSQQRIYGQKVVLSRYGINIVGRSRRLTLNYRTTAQVLRYAVGVLAGEDWVDMEAGDAAATGYRSARSGPAPREVRASSLLDEYEQAAELVRGWRDAGDAGDAPETIGVLVRTKNTGDKVVHALSERGVKAKFIQDDASTGTGSVLVMTMHRSKGMEFKRVILFGVSSDEQGWGYGLSALPEADRADGELRERSLLYVAATRARDELAVLWNGRRSDLLPAHAEAATVS</sequence>
<dbReference type="GO" id="GO:0005524">
    <property type="term" value="F:ATP binding"/>
    <property type="evidence" value="ECO:0007669"/>
    <property type="project" value="UniProtKB-UniRule"/>
</dbReference>
<dbReference type="PANTHER" id="PTHR11070:SF2">
    <property type="entry name" value="ATP-DEPENDENT DNA HELICASE SRS2"/>
    <property type="match status" value="1"/>
</dbReference>
<keyword evidence="1 9" id="KW-0547">Nucleotide-binding</keyword>
<dbReference type="EMBL" id="CP052757">
    <property type="protein sequence ID" value="QJW35477.1"/>
    <property type="molecule type" value="Genomic_DNA"/>
</dbReference>
<evidence type="ECO:0000256" key="3">
    <source>
        <dbReference type="ARBA" id="ARBA00022806"/>
    </source>
</evidence>